<proteinExistence type="predicted"/>
<dbReference type="OrthoDB" id="194468at2759"/>
<dbReference type="PANTHER" id="PTHR43794:SF11">
    <property type="entry name" value="AMIDOHYDROLASE-RELATED DOMAIN-CONTAINING PROTEIN"/>
    <property type="match status" value="1"/>
</dbReference>
<evidence type="ECO:0000256" key="1">
    <source>
        <dbReference type="ARBA" id="ARBA00022801"/>
    </source>
</evidence>
<reference evidence="3 4" key="1">
    <citation type="submission" date="2016-04" db="EMBL/GenBank/DDBJ databases">
        <title>A degradative enzymes factory behind the ericoid mycorrhizal symbiosis.</title>
        <authorList>
            <consortium name="DOE Joint Genome Institute"/>
            <person name="Martino E."/>
            <person name="Morin E."/>
            <person name="Grelet G."/>
            <person name="Kuo A."/>
            <person name="Kohler A."/>
            <person name="Daghino S."/>
            <person name="Barry K."/>
            <person name="Choi C."/>
            <person name="Cichocki N."/>
            <person name="Clum A."/>
            <person name="Copeland A."/>
            <person name="Hainaut M."/>
            <person name="Haridas S."/>
            <person name="Labutti K."/>
            <person name="Lindquist E."/>
            <person name="Lipzen A."/>
            <person name="Khouja H.-R."/>
            <person name="Murat C."/>
            <person name="Ohm R."/>
            <person name="Olson A."/>
            <person name="Spatafora J."/>
            <person name="Veneault-Fourrey C."/>
            <person name="Henrissat B."/>
            <person name="Grigoriev I."/>
            <person name="Martin F."/>
            <person name="Perotto S."/>
        </authorList>
    </citation>
    <scope>NUCLEOTIDE SEQUENCE [LARGE SCALE GENOMIC DNA]</scope>
    <source>
        <strain evidence="3 4">F</strain>
    </source>
</reference>
<dbReference type="Gene3D" id="2.30.40.10">
    <property type="entry name" value="Urease, subunit C, domain 1"/>
    <property type="match status" value="1"/>
</dbReference>
<dbReference type="Proteomes" id="UP000235786">
    <property type="component" value="Unassembled WGS sequence"/>
</dbReference>
<dbReference type="InterPro" id="IPR050287">
    <property type="entry name" value="MTA/SAH_deaminase"/>
</dbReference>
<dbReference type="SUPFAM" id="SSF51338">
    <property type="entry name" value="Composite domain of metallo-dependent hydrolases"/>
    <property type="match status" value="1"/>
</dbReference>
<dbReference type="PANTHER" id="PTHR43794">
    <property type="entry name" value="AMINOHYDROLASE SSNA-RELATED"/>
    <property type="match status" value="1"/>
</dbReference>
<sequence>MTRIVIQNTTVLTLDERDTFHYPGFMEIRNDKIFRIGDWSPDTLLDEYDRETIMIDGTDKLVMPGLVDLHFHTSVAKGYGDNLPLWEYLDQIWYPSIRALMPETCRTAALHSYITALKSGTTTVNDMYRHLDSLASAALQTGIRAVISNDIALPEHRLDSVEDNVQAFKRNNNLGNGRIKVWLGLEWMPLSDEPLLAEIGRMKKELGTGVHIHLCESRTEIANSMKRFGKRPVEMAHEAGILGPDCVAAHCVHLSDNEIQLLAETGTSISHNAGSNAKLGNGVARVQDMLKAGINIGLGVDACECHNSTDMFEEMKITSYMQRATIEDASLGQPSQILRMGTSNGATALGIDAGMLEAGKKADVILLDLKKDMMFTPLLKEPKEERRRMLESHLVFGCNGSGVDTVIVDGRIVVEGRKVLGVDEEKVRQDMDILFRDLVYSMPKVTAEREK</sequence>
<protein>
    <submittedName>
        <fullName evidence="3">N-ethylammeline chlorohydrolase</fullName>
    </submittedName>
</protein>
<dbReference type="Pfam" id="PF01979">
    <property type="entry name" value="Amidohydro_1"/>
    <property type="match status" value="1"/>
</dbReference>
<name>A0A2J6QRH8_HYAVF</name>
<gene>
    <name evidence="3" type="ORF">L207DRAFT_504926</name>
</gene>
<dbReference type="STRING" id="1149755.A0A2J6QRH8"/>
<evidence type="ECO:0000259" key="2">
    <source>
        <dbReference type="Pfam" id="PF01979"/>
    </source>
</evidence>
<dbReference type="InterPro" id="IPR011059">
    <property type="entry name" value="Metal-dep_hydrolase_composite"/>
</dbReference>
<dbReference type="SUPFAM" id="SSF51556">
    <property type="entry name" value="Metallo-dependent hydrolases"/>
    <property type="match status" value="1"/>
</dbReference>
<evidence type="ECO:0000313" key="4">
    <source>
        <dbReference type="Proteomes" id="UP000235786"/>
    </source>
</evidence>
<dbReference type="CDD" id="cd01298">
    <property type="entry name" value="ATZ_TRZ_like"/>
    <property type="match status" value="1"/>
</dbReference>
<organism evidence="3 4">
    <name type="scientific">Hyaloscypha variabilis (strain UAMH 11265 / GT02V1 / F)</name>
    <name type="common">Meliniomyces variabilis</name>
    <dbReference type="NCBI Taxonomy" id="1149755"/>
    <lineage>
        <taxon>Eukaryota</taxon>
        <taxon>Fungi</taxon>
        <taxon>Dikarya</taxon>
        <taxon>Ascomycota</taxon>
        <taxon>Pezizomycotina</taxon>
        <taxon>Leotiomycetes</taxon>
        <taxon>Helotiales</taxon>
        <taxon>Hyaloscyphaceae</taxon>
        <taxon>Hyaloscypha</taxon>
        <taxon>Hyaloscypha variabilis</taxon>
    </lineage>
</organism>
<feature type="domain" description="Amidohydrolase-related" evidence="2">
    <location>
        <begin position="61"/>
        <end position="413"/>
    </location>
</feature>
<accession>A0A2J6QRH8</accession>
<dbReference type="Gene3D" id="3.20.20.140">
    <property type="entry name" value="Metal-dependent hydrolases"/>
    <property type="match status" value="1"/>
</dbReference>
<keyword evidence="1 3" id="KW-0378">Hydrolase</keyword>
<dbReference type="GO" id="GO:0016810">
    <property type="term" value="F:hydrolase activity, acting on carbon-nitrogen (but not peptide) bonds"/>
    <property type="evidence" value="ECO:0007669"/>
    <property type="project" value="InterPro"/>
</dbReference>
<dbReference type="InterPro" id="IPR006680">
    <property type="entry name" value="Amidohydro-rel"/>
</dbReference>
<keyword evidence="4" id="KW-1185">Reference proteome</keyword>
<dbReference type="InterPro" id="IPR032466">
    <property type="entry name" value="Metal_Hydrolase"/>
</dbReference>
<evidence type="ECO:0000313" key="3">
    <source>
        <dbReference type="EMBL" id="PMD28861.1"/>
    </source>
</evidence>
<dbReference type="EMBL" id="KZ613982">
    <property type="protein sequence ID" value="PMD28861.1"/>
    <property type="molecule type" value="Genomic_DNA"/>
</dbReference>
<dbReference type="AlphaFoldDB" id="A0A2J6QRH8"/>